<dbReference type="EMBL" id="JASPKZ010002653">
    <property type="protein sequence ID" value="KAJ9595270.1"/>
    <property type="molecule type" value="Genomic_DNA"/>
</dbReference>
<proteinExistence type="predicted"/>
<keyword evidence="2" id="KW-1185">Reference proteome</keyword>
<reference evidence="1" key="2">
    <citation type="submission" date="2023-05" db="EMBL/GenBank/DDBJ databases">
        <authorList>
            <person name="Fouks B."/>
        </authorList>
    </citation>
    <scope>NUCLEOTIDE SEQUENCE</scope>
    <source>
        <strain evidence="1">Stay&amp;Tobe</strain>
        <tissue evidence="1">Testes</tissue>
    </source>
</reference>
<accession>A0AAD8ELN4</accession>
<sequence>MHELKIPRSPLVIFNRYNYVDPELVIVLEPINIPEDIYPHCPVEDKKKKVRGSCSTYQERKNVYSHSTDIVL</sequence>
<reference evidence="1" key="1">
    <citation type="journal article" date="2023" name="IScience">
        <title>Live-bearing cockroach genome reveals convergent evolutionary mechanisms linked to viviparity in insects and beyond.</title>
        <authorList>
            <person name="Fouks B."/>
            <person name="Harrison M.C."/>
            <person name="Mikhailova A.A."/>
            <person name="Marchal E."/>
            <person name="English S."/>
            <person name="Carruthers M."/>
            <person name="Jennings E.C."/>
            <person name="Chiamaka E.L."/>
            <person name="Frigard R.A."/>
            <person name="Pippel M."/>
            <person name="Attardo G.M."/>
            <person name="Benoit J.B."/>
            <person name="Bornberg-Bauer E."/>
            <person name="Tobe S.S."/>
        </authorList>
    </citation>
    <scope>NUCLEOTIDE SEQUENCE</scope>
    <source>
        <strain evidence="1">Stay&amp;Tobe</strain>
    </source>
</reference>
<evidence type="ECO:0000313" key="2">
    <source>
        <dbReference type="Proteomes" id="UP001233999"/>
    </source>
</evidence>
<protein>
    <submittedName>
        <fullName evidence="1">Uncharacterized protein</fullName>
    </submittedName>
</protein>
<dbReference type="Proteomes" id="UP001233999">
    <property type="component" value="Unassembled WGS sequence"/>
</dbReference>
<evidence type="ECO:0000313" key="1">
    <source>
        <dbReference type="EMBL" id="KAJ9595270.1"/>
    </source>
</evidence>
<gene>
    <name evidence="1" type="ORF">L9F63_027345</name>
</gene>
<comment type="caution">
    <text evidence="1">The sequence shown here is derived from an EMBL/GenBank/DDBJ whole genome shotgun (WGS) entry which is preliminary data.</text>
</comment>
<name>A0AAD8ELN4_DIPPU</name>
<organism evidence="1 2">
    <name type="scientific">Diploptera punctata</name>
    <name type="common">Pacific beetle cockroach</name>
    <dbReference type="NCBI Taxonomy" id="6984"/>
    <lineage>
        <taxon>Eukaryota</taxon>
        <taxon>Metazoa</taxon>
        <taxon>Ecdysozoa</taxon>
        <taxon>Arthropoda</taxon>
        <taxon>Hexapoda</taxon>
        <taxon>Insecta</taxon>
        <taxon>Pterygota</taxon>
        <taxon>Neoptera</taxon>
        <taxon>Polyneoptera</taxon>
        <taxon>Dictyoptera</taxon>
        <taxon>Blattodea</taxon>
        <taxon>Blaberoidea</taxon>
        <taxon>Blaberidae</taxon>
        <taxon>Diplopterinae</taxon>
        <taxon>Diploptera</taxon>
    </lineage>
</organism>
<dbReference type="AlphaFoldDB" id="A0AAD8ELN4"/>